<dbReference type="Proteomes" id="UP001396334">
    <property type="component" value="Unassembled WGS sequence"/>
</dbReference>
<gene>
    <name evidence="2" type="ORF">V6N11_029473</name>
</gene>
<reference evidence="2 3" key="1">
    <citation type="journal article" date="2024" name="G3 (Bethesda)">
        <title>Genome assembly of Hibiscus sabdariffa L. provides insights into metabolisms of medicinal natural products.</title>
        <authorList>
            <person name="Kim T."/>
        </authorList>
    </citation>
    <scope>NUCLEOTIDE SEQUENCE [LARGE SCALE GENOMIC DNA]</scope>
    <source>
        <strain evidence="2">TK-2024</strain>
        <tissue evidence="2">Old leaves</tissue>
    </source>
</reference>
<name>A0ABR2P7J4_9ROSI</name>
<dbReference type="EMBL" id="JBBPBN010000078">
    <property type="protein sequence ID" value="KAK8984150.1"/>
    <property type="molecule type" value="Genomic_DNA"/>
</dbReference>
<evidence type="ECO:0000313" key="2">
    <source>
        <dbReference type="EMBL" id="KAK8984150.1"/>
    </source>
</evidence>
<keyword evidence="3" id="KW-1185">Reference proteome</keyword>
<organism evidence="2 3">
    <name type="scientific">Hibiscus sabdariffa</name>
    <name type="common">roselle</name>
    <dbReference type="NCBI Taxonomy" id="183260"/>
    <lineage>
        <taxon>Eukaryota</taxon>
        <taxon>Viridiplantae</taxon>
        <taxon>Streptophyta</taxon>
        <taxon>Embryophyta</taxon>
        <taxon>Tracheophyta</taxon>
        <taxon>Spermatophyta</taxon>
        <taxon>Magnoliopsida</taxon>
        <taxon>eudicotyledons</taxon>
        <taxon>Gunneridae</taxon>
        <taxon>Pentapetalae</taxon>
        <taxon>rosids</taxon>
        <taxon>malvids</taxon>
        <taxon>Malvales</taxon>
        <taxon>Malvaceae</taxon>
        <taxon>Malvoideae</taxon>
        <taxon>Hibiscus</taxon>
    </lineage>
</organism>
<evidence type="ECO:0000313" key="3">
    <source>
        <dbReference type="Proteomes" id="UP001396334"/>
    </source>
</evidence>
<proteinExistence type="predicted"/>
<accession>A0ABR2P7J4</accession>
<feature type="region of interest" description="Disordered" evidence="1">
    <location>
        <begin position="1"/>
        <end position="30"/>
    </location>
</feature>
<sequence length="151" mass="17680">MATPAIRISPSISPNKHSTAASDKNTTSTPHRCNVVLHKLFQQTHTKTYEKDFEEIKKRSCFENRILCYVLTALSFIHHFRYLAEGDARETARYKDCISTSDHMNKKLKTESQTNCVMVERETYKFHRCRRNRNPKEIKTIEVVVEGREKC</sequence>
<protein>
    <submittedName>
        <fullName evidence="2">Uncharacterized protein</fullName>
    </submittedName>
</protein>
<feature type="compositionally biased region" description="Polar residues" evidence="1">
    <location>
        <begin position="10"/>
        <end position="30"/>
    </location>
</feature>
<evidence type="ECO:0000256" key="1">
    <source>
        <dbReference type="SAM" id="MobiDB-lite"/>
    </source>
</evidence>
<comment type="caution">
    <text evidence="2">The sequence shown here is derived from an EMBL/GenBank/DDBJ whole genome shotgun (WGS) entry which is preliminary data.</text>
</comment>